<dbReference type="EMBL" id="RWIC01001504">
    <property type="protein sequence ID" value="TKC35530.1"/>
    <property type="molecule type" value="Genomic_DNA"/>
</dbReference>
<dbReference type="Proteomes" id="UP000308365">
    <property type="component" value="Unassembled WGS sequence"/>
</dbReference>
<evidence type="ECO:0000313" key="2">
    <source>
        <dbReference type="Proteomes" id="UP000308365"/>
    </source>
</evidence>
<comment type="caution">
    <text evidence="1">The sequence shown here is derived from an EMBL/GenBank/DDBJ whole genome shotgun (WGS) entry which is preliminary data.</text>
</comment>
<sequence length="46" mass="4941">CSLVYQNVLECLVQEKINPSTAEVHAAGESFIVQMATLFKPSVSTG</sequence>
<accession>A0A4V5P677</accession>
<organism evidence="1 2">
    <name type="scientific">Monodon monoceros</name>
    <name type="common">Narwhal</name>
    <name type="synonym">Ceratodon monodon</name>
    <dbReference type="NCBI Taxonomy" id="40151"/>
    <lineage>
        <taxon>Eukaryota</taxon>
        <taxon>Metazoa</taxon>
        <taxon>Chordata</taxon>
        <taxon>Craniata</taxon>
        <taxon>Vertebrata</taxon>
        <taxon>Euteleostomi</taxon>
        <taxon>Mammalia</taxon>
        <taxon>Eutheria</taxon>
        <taxon>Laurasiatheria</taxon>
        <taxon>Artiodactyla</taxon>
        <taxon>Whippomorpha</taxon>
        <taxon>Cetacea</taxon>
        <taxon>Odontoceti</taxon>
        <taxon>Monodontidae</taxon>
        <taxon>Monodon</taxon>
    </lineage>
</organism>
<gene>
    <name evidence="1" type="ORF">EI555_015490</name>
</gene>
<proteinExistence type="predicted"/>
<reference evidence="2" key="1">
    <citation type="journal article" date="2019" name="IScience">
        <title>Narwhal Genome Reveals Long-Term Low Genetic Diversity despite Current Large Abundance Size.</title>
        <authorList>
            <person name="Westbury M.V."/>
            <person name="Petersen B."/>
            <person name="Garde E."/>
            <person name="Heide-Jorgensen M.P."/>
            <person name="Lorenzen E.D."/>
        </authorList>
    </citation>
    <scope>NUCLEOTIDE SEQUENCE [LARGE SCALE GENOMIC DNA]</scope>
</reference>
<dbReference type="AlphaFoldDB" id="A0A4V5P677"/>
<name>A0A4V5P677_MONMO</name>
<evidence type="ECO:0000313" key="1">
    <source>
        <dbReference type="EMBL" id="TKC35530.1"/>
    </source>
</evidence>
<protein>
    <submittedName>
        <fullName evidence="1">Uncharacterized protein</fullName>
    </submittedName>
</protein>
<feature type="non-terminal residue" evidence="1">
    <location>
        <position position="1"/>
    </location>
</feature>